<dbReference type="PANTHER" id="PTHR34676:SF27">
    <property type="entry name" value="ASPARTYL-TRNA SYNTHETASE"/>
    <property type="match status" value="1"/>
</dbReference>
<proteinExistence type="predicted"/>
<protein>
    <recommendedName>
        <fullName evidence="2">DUF4219 domain-containing protein</fullName>
    </recommendedName>
</protein>
<gene>
    <name evidence="1" type="ORF">glysoja_043642</name>
</gene>
<evidence type="ECO:0008006" key="2">
    <source>
        <dbReference type="Google" id="ProtNLM"/>
    </source>
</evidence>
<dbReference type="AlphaFoldDB" id="A0A0B2QU82"/>
<reference evidence="1" key="1">
    <citation type="submission" date="2014-07" db="EMBL/GenBank/DDBJ databases">
        <title>Identification of a novel salt tolerance gene in wild soybean by whole-genome sequencing.</title>
        <authorList>
            <person name="Lam H.-M."/>
            <person name="Qi X."/>
            <person name="Li M.-W."/>
            <person name="Liu X."/>
            <person name="Xie M."/>
            <person name="Ni M."/>
            <person name="Xu X."/>
        </authorList>
    </citation>
    <scope>NUCLEOTIDE SEQUENCE [LARGE SCALE GENOMIC DNA]</scope>
    <source>
        <tissue evidence="1">Root</tissue>
    </source>
</reference>
<feature type="non-terminal residue" evidence="1">
    <location>
        <position position="1"/>
    </location>
</feature>
<evidence type="ECO:0000313" key="1">
    <source>
        <dbReference type="EMBL" id="KHN23197.1"/>
    </source>
</evidence>
<sequence>STNKPPLFRGIKYHYWNERMISYFESIHIDLWDMVENGDYVPYDDQLNELSRGQWTEEQNLRFLINSKTQNVMLCALSEEECTKVHNFRSAKQMWDILAITYKGMSQVKKNKLNLLTHNYELFSMEKGKDIQSMFGRFRTILNELRSLGRIYDNDDHIDKILRSLSRKWRLQVTTLRAIKNHDSTSLEELISTLNVHEQELQQDE</sequence>
<name>A0A0B2QU82_GLYSO</name>
<dbReference type="Pfam" id="PF14223">
    <property type="entry name" value="Retrotran_gag_2"/>
    <property type="match status" value="1"/>
</dbReference>
<dbReference type="Proteomes" id="UP000053555">
    <property type="component" value="Unassembled WGS sequence"/>
</dbReference>
<dbReference type="PANTHER" id="PTHR34676">
    <property type="entry name" value="DUF4219 DOMAIN-CONTAINING PROTEIN-RELATED"/>
    <property type="match status" value="1"/>
</dbReference>
<accession>A0A0B2QU82</accession>
<organism evidence="1">
    <name type="scientific">Glycine soja</name>
    <name type="common">Wild soybean</name>
    <dbReference type="NCBI Taxonomy" id="3848"/>
    <lineage>
        <taxon>Eukaryota</taxon>
        <taxon>Viridiplantae</taxon>
        <taxon>Streptophyta</taxon>
        <taxon>Embryophyta</taxon>
        <taxon>Tracheophyta</taxon>
        <taxon>Spermatophyta</taxon>
        <taxon>Magnoliopsida</taxon>
        <taxon>eudicotyledons</taxon>
        <taxon>Gunneridae</taxon>
        <taxon>Pentapetalae</taxon>
        <taxon>rosids</taxon>
        <taxon>fabids</taxon>
        <taxon>Fabales</taxon>
        <taxon>Fabaceae</taxon>
        <taxon>Papilionoideae</taxon>
        <taxon>50 kb inversion clade</taxon>
        <taxon>NPAAA clade</taxon>
        <taxon>indigoferoid/millettioid clade</taxon>
        <taxon>Phaseoleae</taxon>
        <taxon>Glycine</taxon>
        <taxon>Glycine subgen. Soja</taxon>
    </lineage>
</organism>
<dbReference type="EMBL" id="KN656519">
    <property type="protein sequence ID" value="KHN23197.1"/>
    <property type="molecule type" value="Genomic_DNA"/>
</dbReference>